<comment type="caution">
    <text evidence="1">The sequence shown here is derived from an EMBL/GenBank/DDBJ whole genome shotgun (WGS) entry which is preliminary data.</text>
</comment>
<dbReference type="EMBL" id="CAUYUJ010016329">
    <property type="protein sequence ID" value="CAK0864106.1"/>
    <property type="molecule type" value="Genomic_DNA"/>
</dbReference>
<dbReference type="Proteomes" id="UP001189429">
    <property type="component" value="Unassembled WGS sequence"/>
</dbReference>
<accession>A0ABN9UVG2</accession>
<keyword evidence="2" id="KW-1185">Reference proteome</keyword>
<gene>
    <name evidence="1" type="ORF">PCOR1329_LOCUS52063</name>
</gene>
<protein>
    <submittedName>
        <fullName evidence="1">Uncharacterized protein</fullName>
    </submittedName>
</protein>
<evidence type="ECO:0000313" key="1">
    <source>
        <dbReference type="EMBL" id="CAK0864106.1"/>
    </source>
</evidence>
<reference evidence="1" key="1">
    <citation type="submission" date="2023-10" db="EMBL/GenBank/DDBJ databases">
        <authorList>
            <person name="Chen Y."/>
            <person name="Shah S."/>
            <person name="Dougan E. K."/>
            <person name="Thang M."/>
            <person name="Chan C."/>
        </authorList>
    </citation>
    <scope>NUCLEOTIDE SEQUENCE [LARGE SCALE GENOMIC DNA]</scope>
</reference>
<sequence>MVVEDLAAAVALPLGDGAVERVEVLVHLLRQGRHLQLHLRLALLEAEQGDRVPVLLLLFFLSASGPGREGIDRAAVYKRVDGLRLQAGHAAHVAEGQRDGVRIGAALQERTYPVGAAGLSAAELWGCALSSPGAVLASLHGLPWP</sequence>
<proteinExistence type="predicted"/>
<evidence type="ECO:0000313" key="2">
    <source>
        <dbReference type="Proteomes" id="UP001189429"/>
    </source>
</evidence>
<name>A0ABN9UVG2_9DINO</name>
<organism evidence="1 2">
    <name type="scientific">Prorocentrum cordatum</name>
    <dbReference type="NCBI Taxonomy" id="2364126"/>
    <lineage>
        <taxon>Eukaryota</taxon>
        <taxon>Sar</taxon>
        <taxon>Alveolata</taxon>
        <taxon>Dinophyceae</taxon>
        <taxon>Prorocentrales</taxon>
        <taxon>Prorocentraceae</taxon>
        <taxon>Prorocentrum</taxon>
    </lineage>
</organism>